<comment type="caution">
    <text evidence="1">The sequence shown here is derived from an EMBL/GenBank/DDBJ whole genome shotgun (WGS) entry which is preliminary data.</text>
</comment>
<accession>A0ABT8T5Y6</accession>
<dbReference type="RefSeq" id="WP_302243524.1">
    <property type="nucleotide sequence ID" value="NZ_JAULJQ010000001.1"/>
</dbReference>
<protein>
    <recommendedName>
        <fullName evidence="3">DUF2502 domain-containing protein</fullName>
    </recommendedName>
</protein>
<sequence length="77" mass="9517">MRYFLILAMFFALAQARVDISISTPNVFIDIGGGGHYYKRGYKNHHRDHYRNRGYYKRGYIPRHHYRPHHYRPYSRW</sequence>
<evidence type="ECO:0008006" key="3">
    <source>
        <dbReference type="Google" id="ProtNLM"/>
    </source>
</evidence>
<name>A0ABT8T5Y6_9BACT</name>
<gene>
    <name evidence="1" type="ORF">Q2362_01520</name>
</gene>
<dbReference type="Proteomes" id="UP001171111">
    <property type="component" value="Unassembled WGS sequence"/>
</dbReference>
<organism evidence="1 2">
    <name type="scientific">Campylobacter magnus</name>
    <dbReference type="NCBI Taxonomy" id="3026462"/>
    <lineage>
        <taxon>Bacteria</taxon>
        <taxon>Pseudomonadati</taxon>
        <taxon>Campylobacterota</taxon>
        <taxon>Epsilonproteobacteria</taxon>
        <taxon>Campylobacterales</taxon>
        <taxon>Campylobacteraceae</taxon>
        <taxon>Campylobacter</taxon>
    </lineage>
</organism>
<evidence type="ECO:0000313" key="1">
    <source>
        <dbReference type="EMBL" id="MDO2408780.1"/>
    </source>
</evidence>
<proteinExistence type="predicted"/>
<evidence type="ECO:0000313" key="2">
    <source>
        <dbReference type="Proteomes" id="UP001171111"/>
    </source>
</evidence>
<reference evidence="1 2" key="1">
    <citation type="submission" date="2023-06" db="EMBL/GenBank/DDBJ databases">
        <title>Campylobacter magnum sp. nov., isolated from cecal contents of domestic pigs (Sus scrofa domesticus).</title>
        <authorList>
            <person name="Papic B."/>
            <person name="Gruntar I."/>
        </authorList>
    </citation>
    <scope>NUCLEOTIDE SEQUENCE [LARGE SCALE GENOMIC DNA]</scope>
    <source>
        <strain evidence="2">34484-21</strain>
    </source>
</reference>
<keyword evidence="2" id="KW-1185">Reference proteome</keyword>
<dbReference type="EMBL" id="JAULJQ010000001">
    <property type="protein sequence ID" value="MDO2408780.1"/>
    <property type="molecule type" value="Genomic_DNA"/>
</dbReference>